<reference evidence="4" key="1">
    <citation type="journal article" date="2017" name="Plant J.">
        <title>The pomegranate (Punica granatum L.) genome and the genomics of punicalagin biosynthesis.</title>
        <authorList>
            <person name="Qin G."/>
            <person name="Xu C."/>
            <person name="Ming R."/>
            <person name="Tang H."/>
            <person name="Guyot R."/>
            <person name="Kramer E.M."/>
            <person name="Hu Y."/>
            <person name="Yi X."/>
            <person name="Qi Y."/>
            <person name="Xu X."/>
            <person name="Gao Z."/>
            <person name="Pan H."/>
            <person name="Jian J."/>
            <person name="Tian Y."/>
            <person name="Yue Z."/>
            <person name="Xu Y."/>
        </authorList>
    </citation>
    <scope>NUCLEOTIDE SEQUENCE [LARGE SCALE GENOMIC DNA]</scope>
    <source>
        <strain evidence="4">cv. Dabenzi</strain>
    </source>
</reference>
<proteinExistence type="predicted"/>
<evidence type="ECO:0000313" key="5">
    <source>
        <dbReference type="Proteomes" id="UP000233551"/>
    </source>
</evidence>
<evidence type="ECO:0000313" key="4">
    <source>
        <dbReference type="Proteomes" id="UP000197138"/>
    </source>
</evidence>
<dbReference type="EMBL" id="MTKT01001158">
    <property type="protein sequence ID" value="OWM85671.1"/>
    <property type="molecule type" value="Genomic_DNA"/>
</dbReference>
<dbReference type="EMBL" id="PGOL01000373">
    <property type="protein sequence ID" value="PKI71455.1"/>
    <property type="molecule type" value="Genomic_DNA"/>
</dbReference>
<evidence type="ECO:0000313" key="3">
    <source>
        <dbReference type="EMBL" id="PKI71455.1"/>
    </source>
</evidence>
<name>A0A218XMG8_PUNGR</name>
<feature type="compositionally biased region" description="Basic and acidic residues" evidence="1">
    <location>
        <begin position="49"/>
        <end position="63"/>
    </location>
</feature>
<comment type="caution">
    <text evidence="2">The sequence shown here is derived from an EMBL/GenBank/DDBJ whole genome shotgun (WGS) entry which is preliminary data.</text>
</comment>
<accession>A0A218XMG8</accession>
<dbReference type="Proteomes" id="UP000233551">
    <property type="component" value="Unassembled WGS sequence"/>
</dbReference>
<keyword evidence="5" id="KW-1185">Reference proteome</keyword>
<evidence type="ECO:0000313" key="2">
    <source>
        <dbReference type="EMBL" id="OWM85671.1"/>
    </source>
</evidence>
<reference evidence="3 5" key="3">
    <citation type="submission" date="2017-11" db="EMBL/GenBank/DDBJ databases">
        <title>De-novo sequencing of pomegranate (Punica granatum L.) genome.</title>
        <authorList>
            <person name="Akparov Z."/>
            <person name="Amiraslanov A."/>
            <person name="Hajiyeva S."/>
            <person name="Abbasov M."/>
            <person name="Kaur K."/>
            <person name="Hamwieh A."/>
            <person name="Solovyev V."/>
            <person name="Salamov A."/>
            <person name="Braich B."/>
            <person name="Kosarev P."/>
            <person name="Mahmoud A."/>
            <person name="Hajiyev E."/>
            <person name="Babayeva S."/>
            <person name="Izzatullayeva V."/>
            <person name="Mammadov A."/>
            <person name="Mammadov A."/>
            <person name="Sharifova S."/>
            <person name="Ojaghi J."/>
            <person name="Eynullazada K."/>
            <person name="Bayramov B."/>
            <person name="Abdulazimova A."/>
            <person name="Shahmuradov I."/>
        </authorList>
    </citation>
    <scope>NUCLEOTIDE SEQUENCE [LARGE SCALE GENOMIC DNA]</scope>
    <source>
        <strain evidence="3">AG2017</strain>
        <strain evidence="5">cv. AG2017</strain>
        <tissue evidence="3">Leaf</tissue>
    </source>
</reference>
<evidence type="ECO:0000256" key="1">
    <source>
        <dbReference type="SAM" id="MobiDB-lite"/>
    </source>
</evidence>
<reference evidence="2" key="2">
    <citation type="submission" date="2017-06" db="EMBL/GenBank/DDBJ databases">
        <title>The pomegranate genome and the genomics of punicalagin biosynthesis.</title>
        <authorList>
            <person name="Xu C."/>
        </authorList>
    </citation>
    <scope>NUCLEOTIDE SEQUENCE [LARGE SCALE GENOMIC DNA]</scope>
    <source>
        <tissue evidence="2">Fresh leaf</tissue>
    </source>
</reference>
<protein>
    <submittedName>
        <fullName evidence="2">Uncharacterized protein</fullName>
    </submittedName>
</protein>
<dbReference type="Proteomes" id="UP000197138">
    <property type="component" value="Unassembled WGS sequence"/>
</dbReference>
<feature type="compositionally biased region" description="Basic residues" evidence="1">
    <location>
        <begin position="1"/>
        <end position="10"/>
    </location>
</feature>
<feature type="compositionally biased region" description="Acidic residues" evidence="1">
    <location>
        <begin position="17"/>
        <end position="33"/>
    </location>
</feature>
<dbReference type="AlphaFoldDB" id="A0A218XMG8"/>
<feature type="region of interest" description="Disordered" evidence="1">
    <location>
        <begin position="1"/>
        <end position="63"/>
    </location>
</feature>
<gene>
    <name evidence="2" type="ORF">CDL15_Pgr029094</name>
    <name evidence="3" type="ORF">CRG98_008128</name>
</gene>
<sequence>MQQEKRKRGRDSRSLSTEEELQEEEEEEEEEEEKPYNYSCIPQRTRKKARDEENQRWHHEREANKEDCDVDDDIFKGVFDFPWLKEGMLLSASEENDVWAFEFEGTFLSSLGEDAISRDSRVELFNQGTPWITTSLPEDKVDLEREWTFRGDKLDSFDCIWSSLLNQTQVE</sequence>
<organism evidence="2 4">
    <name type="scientific">Punica granatum</name>
    <name type="common">Pomegranate</name>
    <dbReference type="NCBI Taxonomy" id="22663"/>
    <lineage>
        <taxon>Eukaryota</taxon>
        <taxon>Viridiplantae</taxon>
        <taxon>Streptophyta</taxon>
        <taxon>Embryophyta</taxon>
        <taxon>Tracheophyta</taxon>
        <taxon>Spermatophyta</taxon>
        <taxon>Magnoliopsida</taxon>
        <taxon>eudicotyledons</taxon>
        <taxon>Gunneridae</taxon>
        <taxon>Pentapetalae</taxon>
        <taxon>rosids</taxon>
        <taxon>malvids</taxon>
        <taxon>Myrtales</taxon>
        <taxon>Lythraceae</taxon>
        <taxon>Punica</taxon>
    </lineage>
</organism>